<dbReference type="InterPro" id="IPR050679">
    <property type="entry name" value="Bact_HTH_transcr_reg"/>
</dbReference>
<dbReference type="InterPro" id="IPR000524">
    <property type="entry name" value="Tscrpt_reg_HTH_GntR"/>
</dbReference>
<dbReference type="PANTHER" id="PTHR44846:SF1">
    <property type="entry name" value="MANNOSYL-D-GLYCERATE TRANSPORT_METABOLISM SYSTEM REPRESSOR MNGR-RELATED"/>
    <property type="match status" value="1"/>
</dbReference>
<dbReference type="Pfam" id="PF00392">
    <property type="entry name" value="GntR"/>
    <property type="match status" value="1"/>
</dbReference>
<dbReference type="InterPro" id="IPR036388">
    <property type="entry name" value="WH-like_DNA-bd_sf"/>
</dbReference>
<protein>
    <submittedName>
        <fullName evidence="6">GntR family transcriptional regulator</fullName>
    </submittedName>
</protein>
<dbReference type="Gene3D" id="1.10.10.10">
    <property type="entry name" value="Winged helix-like DNA-binding domain superfamily/Winged helix DNA-binding domain"/>
    <property type="match status" value="1"/>
</dbReference>
<evidence type="ECO:0000256" key="1">
    <source>
        <dbReference type="ARBA" id="ARBA00023015"/>
    </source>
</evidence>
<dbReference type="SMART" id="SM00866">
    <property type="entry name" value="UTRA"/>
    <property type="match status" value="1"/>
</dbReference>
<gene>
    <name evidence="6" type="ORF">CAL19_06110</name>
</gene>
<dbReference type="GO" id="GO:0003677">
    <property type="term" value="F:DNA binding"/>
    <property type="evidence" value="ECO:0007669"/>
    <property type="project" value="UniProtKB-KW"/>
</dbReference>
<dbReference type="PROSITE" id="PS50949">
    <property type="entry name" value="HTH_GNTR"/>
    <property type="match status" value="1"/>
</dbReference>
<dbReference type="Proteomes" id="UP000216947">
    <property type="component" value="Unassembled WGS sequence"/>
</dbReference>
<dbReference type="AlphaFoldDB" id="A0A261RJB8"/>
<dbReference type="SUPFAM" id="SSF64288">
    <property type="entry name" value="Chorismate lyase-like"/>
    <property type="match status" value="1"/>
</dbReference>
<reference evidence="7" key="1">
    <citation type="submission" date="2017-05" db="EMBL/GenBank/DDBJ databases">
        <title>Complete and WGS of Bordetella genogroups.</title>
        <authorList>
            <person name="Spilker T."/>
            <person name="Lipuma J."/>
        </authorList>
    </citation>
    <scope>NUCLEOTIDE SEQUENCE [LARGE SCALE GENOMIC DNA]</scope>
    <source>
        <strain evidence="7">AU18089</strain>
    </source>
</reference>
<dbReference type="InterPro" id="IPR011663">
    <property type="entry name" value="UTRA"/>
</dbReference>
<keyword evidence="3" id="KW-0804">Transcription</keyword>
<dbReference type="EMBL" id="NEVK01000003">
    <property type="protein sequence ID" value="OZI25045.1"/>
    <property type="molecule type" value="Genomic_DNA"/>
</dbReference>
<dbReference type="RefSeq" id="WP_094796264.1">
    <property type="nucleotide sequence ID" value="NZ_NEVK01000003.1"/>
</dbReference>
<keyword evidence="7" id="KW-1185">Reference proteome</keyword>
<name>A0A261RJB8_9BORD</name>
<proteinExistence type="predicted"/>
<dbReference type="GO" id="GO:0003700">
    <property type="term" value="F:DNA-binding transcription factor activity"/>
    <property type="evidence" value="ECO:0007669"/>
    <property type="project" value="InterPro"/>
</dbReference>
<dbReference type="PRINTS" id="PR00035">
    <property type="entry name" value="HTHGNTR"/>
</dbReference>
<evidence type="ECO:0000313" key="6">
    <source>
        <dbReference type="EMBL" id="OZI25045.1"/>
    </source>
</evidence>
<dbReference type="GO" id="GO:0045892">
    <property type="term" value="P:negative regulation of DNA-templated transcription"/>
    <property type="evidence" value="ECO:0007669"/>
    <property type="project" value="TreeGrafter"/>
</dbReference>
<dbReference type="SMART" id="SM00345">
    <property type="entry name" value="HTH_GNTR"/>
    <property type="match status" value="1"/>
</dbReference>
<dbReference type="CDD" id="cd07377">
    <property type="entry name" value="WHTH_GntR"/>
    <property type="match status" value="1"/>
</dbReference>
<dbReference type="InterPro" id="IPR036390">
    <property type="entry name" value="WH_DNA-bd_sf"/>
</dbReference>
<feature type="region of interest" description="Disordered" evidence="4">
    <location>
        <begin position="257"/>
        <end position="277"/>
    </location>
</feature>
<dbReference type="InterPro" id="IPR028978">
    <property type="entry name" value="Chorismate_lyase_/UTRA_dom_sf"/>
</dbReference>
<dbReference type="Pfam" id="PF07702">
    <property type="entry name" value="UTRA"/>
    <property type="match status" value="1"/>
</dbReference>
<feature type="domain" description="HTH gntR-type" evidence="5">
    <location>
        <begin position="17"/>
        <end position="85"/>
    </location>
</feature>
<dbReference type="Gene3D" id="3.40.1410.10">
    <property type="entry name" value="Chorismate lyase-like"/>
    <property type="match status" value="1"/>
</dbReference>
<evidence type="ECO:0000256" key="4">
    <source>
        <dbReference type="SAM" id="MobiDB-lite"/>
    </source>
</evidence>
<dbReference type="SUPFAM" id="SSF46785">
    <property type="entry name" value="Winged helix' DNA-binding domain"/>
    <property type="match status" value="1"/>
</dbReference>
<dbReference type="PANTHER" id="PTHR44846">
    <property type="entry name" value="MANNOSYL-D-GLYCERATE TRANSPORT/METABOLISM SYSTEM REPRESSOR MNGR-RELATED"/>
    <property type="match status" value="1"/>
</dbReference>
<comment type="caution">
    <text evidence="6">The sequence shown here is derived from an EMBL/GenBank/DDBJ whole genome shotgun (WGS) entry which is preliminary data.</text>
</comment>
<accession>A0A261RJB8</accession>
<organism evidence="6 7">
    <name type="scientific">Bordetella genomosp. 7</name>
    <dbReference type="NCBI Taxonomy" id="1416805"/>
    <lineage>
        <taxon>Bacteria</taxon>
        <taxon>Pseudomonadati</taxon>
        <taxon>Pseudomonadota</taxon>
        <taxon>Betaproteobacteria</taxon>
        <taxon>Burkholderiales</taxon>
        <taxon>Alcaligenaceae</taxon>
        <taxon>Bordetella</taxon>
    </lineage>
</organism>
<keyword evidence="2" id="KW-0238">DNA-binding</keyword>
<evidence type="ECO:0000256" key="2">
    <source>
        <dbReference type="ARBA" id="ARBA00023125"/>
    </source>
</evidence>
<sequence length="301" mass="32507">MAFAAEPEGPVDRSSTQPLHVQVAQALRRDIRELQWAPGTVLPSEAALCRQFGVARSVVRQALAALVAEGLIHREPGRAPTVAPAREHHRMVQRSTGLFEQFAHTGTTLLTRVLRFEPAEPPAEVAAFFNTPETLVLERLRRVDDEPLAFVRTWLPRARLPGLSAGHLQDASLHRTLALRYGLHPGRGRNRIRAVAADAALAAELQVPAGSPLLMLEGQGYDQHGQPLEWFTTWHRAEKLVFDVDVGPAGEQIHAALPGASGGNAAGDAAAQSPQGLESLEANLRSALDTVRRLRAQTAGG</sequence>
<evidence type="ECO:0000256" key="3">
    <source>
        <dbReference type="ARBA" id="ARBA00023163"/>
    </source>
</evidence>
<feature type="compositionally biased region" description="Low complexity" evidence="4">
    <location>
        <begin position="266"/>
        <end position="276"/>
    </location>
</feature>
<evidence type="ECO:0000259" key="5">
    <source>
        <dbReference type="PROSITE" id="PS50949"/>
    </source>
</evidence>
<evidence type="ECO:0000313" key="7">
    <source>
        <dbReference type="Proteomes" id="UP000216947"/>
    </source>
</evidence>
<keyword evidence="1" id="KW-0805">Transcription regulation</keyword>